<dbReference type="GO" id="GO:0005634">
    <property type="term" value="C:nucleus"/>
    <property type="evidence" value="ECO:0007669"/>
    <property type="project" value="TreeGrafter"/>
</dbReference>
<feature type="domain" description="Golgi associated RAB2 interactor protein-like Rab2B-binding" evidence="3">
    <location>
        <begin position="54"/>
        <end position="118"/>
    </location>
</feature>
<keyword evidence="4" id="KW-1185">Reference proteome</keyword>
<feature type="non-terminal residue" evidence="5">
    <location>
        <position position="810"/>
    </location>
</feature>
<dbReference type="AlphaFoldDB" id="A0A1U7TWC9"/>
<feature type="region of interest" description="Disordered" evidence="2">
    <location>
        <begin position="245"/>
        <end position="271"/>
    </location>
</feature>
<accession>A0A1U7TWC9</accession>
<name>A0A1U7TWC9_CARSF</name>
<evidence type="ECO:0000256" key="2">
    <source>
        <dbReference type="SAM" id="MobiDB-lite"/>
    </source>
</evidence>
<dbReference type="KEGG" id="csyr:103268532"/>
<reference evidence="5" key="1">
    <citation type="submission" date="2025-08" db="UniProtKB">
        <authorList>
            <consortium name="RefSeq"/>
        </authorList>
    </citation>
    <scope>IDENTIFICATION</scope>
</reference>
<dbReference type="GeneID" id="103268532"/>
<organism evidence="4 5">
    <name type="scientific">Carlito syrichta</name>
    <name type="common">Philippine tarsier</name>
    <name type="synonym">Tarsius syrichta</name>
    <dbReference type="NCBI Taxonomy" id="1868482"/>
    <lineage>
        <taxon>Eukaryota</taxon>
        <taxon>Metazoa</taxon>
        <taxon>Chordata</taxon>
        <taxon>Craniata</taxon>
        <taxon>Vertebrata</taxon>
        <taxon>Euteleostomi</taxon>
        <taxon>Mammalia</taxon>
        <taxon>Eutheria</taxon>
        <taxon>Euarchontoglires</taxon>
        <taxon>Primates</taxon>
        <taxon>Haplorrhini</taxon>
        <taxon>Tarsiiformes</taxon>
        <taxon>Tarsiidae</taxon>
        <taxon>Carlito</taxon>
    </lineage>
</organism>
<feature type="compositionally biased region" description="Polar residues" evidence="2">
    <location>
        <begin position="392"/>
        <end position="408"/>
    </location>
</feature>
<dbReference type="OrthoDB" id="9837956at2759"/>
<feature type="region of interest" description="Disordered" evidence="2">
    <location>
        <begin position="459"/>
        <end position="505"/>
    </location>
</feature>
<evidence type="ECO:0000256" key="1">
    <source>
        <dbReference type="ARBA" id="ARBA00038379"/>
    </source>
</evidence>
<sequence>MNQLQNARRLERPRGAPKWVPVLGELQKTLQKGEYLPLRPLPMFESNFVQVPSSRMIPLDLVRLYVHDLSTWRLKLRLVSGRYYYLALDAPEGEAGFLFDRWIHLINLLQEPAATWAPRTLHTPPLDLSLDKAPASTWHLQDPALHRHAVPVSKPSFPYKMWTAQRQRKAKAHKRRFKSQAVGDSVPLIWSELEHTDVRSKALEKKSHPDPSPGGSDTQVRIPGKGSITIKTIYSIVSSTANQTQSSLQACTSDSDEASGRGRMAETPPRPGFFPSFCDHLDPYLWHQDIDDLMDLESSTLSSASFDLAPYPPATYLSRAGETNRPVGSQQRPWLPPCQKTPFFPATLCRAPFIVDRSQKVPAVAAPSGKPSAVPGPSQKVPPVSAVPQKAPAQTGTSQKTQAVSAISQKAPPTPGPSRKALAASAPLQKVLPPSKKTLPAPTLPQKVMSLPVPKRDIPATSQKVPSSPIQQKMALSSPTSPGKHPASVHMLPGRIPGRDAGRPKREVMVGTQETKTVKTRTQALSLELPFSTTKKESEDVLISKTREVTLRGWRGQGKVEDRARRAKEETTLDLPGMRSKVAEQQKTWVKSQGLTVEAPQEHGRPFTAEGLAFAKLVITANSKGPRLKPTWVSLPSWLSVTSQTSAVSAMASVPFGPSRLSSLAGTPVVVREQPEPHTWVKEDVQQWTQGKEPPQGPAGPSKGHLRSKPTPGSPKMELASQAPIPLPASQWEDLPPTPHSESPISKMEATVRMLQQTRRTAEPVLLDMEGRRDSGTKAEKTKESGIFNPPPRPRSAVSPHCKKQSAKKA</sequence>
<gene>
    <name evidence="5" type="primary">FAM71E2</name>
</gene>
<protein>
    <submittedName>
        <fullName evidence="5">Protein FAM71E2</fullName>
    </submittedName>
</protein>
<dbReference type="CTD" id="284418"/>
<evidence type="ECO:0000313" key="5">
    <source>
        <dbReference type="RefSeq" id="XP_008064309.1"/>
    </source>
</evidence>
<proteinExistence type="inferred from homology"/>
<dbReference type="InterPro" id="IPR022168">
    <property type="entry name" value="GARIL-like_Rab2B-bd"/>
</dbReference>
<dbReference type="Proteomes" id="UP000189704">
    <property type="component" value="Unplaced"/>
</dbReference>
<dbReference type="RefSeq" id="XP_008064309.1">
    <property type="nucleotide sequence ID" value="XM_008066118.1"/>
</dbReference>
<dbReference type="PANTHER" id="PTHR22574:SF12">
    <property type="entry name" value="GOLGI-ASSOCIATED RAB2 INTERACTOR PROTEIN 5B"/>
    <property type="match status" value="1"/>
</dbReference>
<dbReference type="PANTHER" id="PTHR22574">
    <property type="match status" value="1"/>
</dbReference>
<evidence type="ECO:0000313" key="4">
    <source>
        <dbReference type="Proteomes" id="UP000189704"/>
    </source>
</evidence>
<feature type="region of interest" description="Disordered" evidence="2">
    <location>
        <begin position="201"/>
        <end position="223"/>
    </location>
</feature>
<feature type="region of interest" description="Disordered" evidence="2">
    <location>
        <begin position="365"/>
        <end position="444"/>
    </location>
</feature>
<feature type="compositionally biased region" description="Basic residues" evidence="2">
    <location>
        <begin position="801"/>
        <end position="810"/>
    </location>
</feature>
<evidence type="ECO:0000259" key="3">
    <source>
        <dbReference type="Pfam" id="PF12480"/>
    </source>
</evidence>
<feature type="region of interest" description="Disordered" evidence="2">
    <location>
        <begin position="688"/>
        <end position="810"/>
    </location>
</feature>
<feature type="compositionally biased region" description="Polar residues" evidence="2">
    <location>
        <begin position="460"/>
        <end position="481"/>
    </location>
</feature>
<dbReference type="STRING" id="1868482.ENSTSYP00000016211"/>
<dbReference type="Pfam" id="PF12480">
    <property type="entry name" value="GARIL_Rab2_bd"/>
    <property type="match status" value="1"/>
</dbReference>
<feature type="compositionally biased region" description="Basic and acidic residues" evidence="2">
    <location>
        <begin position="769"/>
        <end position="784"/>
    </location>
</feature>
<comment type="similarity">
    <text evidence="1">Belongs to the GARIN family.</text>
</comment>